<feature type="compositionally biased region" description="Pro residues" evidence="7">
    <location>
        <begin position="253"/>
        <end position="263"/>
    </location>
</feature>
<feature type="region of interest" description="Disordered" evidence="7">
    <location>
        <begin position="463"/>
        <end position="493"/>
    </location>
</feature>
<dbReference type="SUPFAM" id="SSF57716">
    <property type="entry name" value="Glucocorticoid receptor-like (DNA-binding domain)"/>
    <property type="match status" value="1"/>
</dbReference>
<evidence type="ECO:0000256" key="1">
    <source>
        <dbReference type="ARBA" id="ARBA00022723"/>
    </source>
</evidence>
<evidence type="ECO:0000256" key="6">
    <source>
        <dbReference type="PROSITE-ProRule" id="PRU00094"/>
    </source>
</evidence>
<accession>A0A1L7WKR5</accession>
<feature type="domain" description="GATA-type" evidence="8">
    <location>
        <begin position="429"/>
        <end position="459"/>
    </location>
</feature>
<evidence type="ECO:0000259" key="8">
    <source>
        <dbReference type="PROSITE" id="PS50114"/>
    </source>
</evidence>
<feature type="compositionally biased region" description="Polar residues" evidence="7">
    <location>
        <begin position="7"/>
        <end position="16"/>
    </location>
</feature>
<dbReference type="GO" id="GO:0008270">
    <property type="term" value="F:zinc ion binding"/>
    <property type="evidence" value="ECO:0007669"/>
    <property type="project" value="UniProtKB-KW"/>
</dbReference>
<dbReference type="AlphaFoldDB" id="A0A1L7WKR5"/>
<keyword evidence="4" id="KW-0805">Transcription regulation</keyword>
<protein>
    <submittedName>
        <fullName evidence="9">Related to NsdD protein</fullName>
    </submittedName>
</protein>
<feature type="compositionally biased region" description="Pro residues" evidence="7">
    <location>
        <begin position="163"/>
        <end position="174"/>
    </location>
</feature>
<feature type="compositionally biased region" description="Basic and acidic residues" evidence="7">
    <location>
        <begin position="274"/>
        <end position="291"/>
    </location>
</feature>
<dbReference type="GO" id="GO:0043565">
    <property type="term" value="F:sequence-specific DNA binding"/>
    <property type="evidence" value="ECO:0007669"/>
    <property type="project" value="InterPro"/>
</dbReference>
<organism evidence="9 10">
    <name type="scientific">Phialocephala subalpina</name>
    <dbReference type="NCBI Taxonomy" id="576137"/>
    <lineage>
        <taxon>Eukaryota</taxon>
        <taxon>Fungi</taxon>
        <taxon>Dikarya</taxon>
        <taxon>Ascomycota</taxon>
        <taxon>Pezizomycotina</taxon>
        <taxon>Leotiomycetes</taxon>
        <taxon>Helotiales</taxon>
        <taxon>Mollisiaceae</taxon>
        <taxon>Phialocephala</taxon>
        <taxon>Phialocephala fortinii species complex</taxon>
    </lineage>
</organism>
<feature type="compositionally biased region" description="Polar residues" evidence="7">
    <location>
        <begin position="468"/>
        <end position="480"/>
    </location>
</feature>
<dbReference type="PANTHER" id="PTHR47172:SF24">
    <property type="entry name" value="GATA ZINC FINGER DOMAIN-CONTAINING PROTEIN 14-RELATED"/>
    <property type="match status" value="1"/>
</dbReference>
<feature type="compositionally biased region" description="Pro residues" evidence="7">
    <location>
        <begin position="235"/>
        <end position="245"/>
    </location>
</feature>
<reference evidence="9 10" key="1">
    <citation type="submission" date="2016-03" db="EMBL/GenBank/DDBJ databases">
        <authorList>
            <person name="Ploux O."/>
        </authorList>
    </citation>
    <scope>NUCLEOTIDE SEQUENCE [LARGE SCALE GENOMIC DNA]</scope>
    <source>
        <strain evidence="9 10">UAMH 11012</strain>
    </source>
</reference>
<feature type="compositionally biased region" description="Low complexity" evidence="7">
    <location>
        <begin position="44"/>
        <end position="66"/>
    </location>
</feature>
<dbReference type="InterPro" id="IPR013088">
    <property type="entry name" value="Znf_NHR/GATA"/>
</dbReference>
<dbReference type="CDD" id="cd00202">
    <property type="entry name" value="ZnF_GATA"/>
    <property type="match status" value="1"/>
</dbReference>
<feature type="region of interest" description="Disordered" evidence="7">
    <location>
        <begin position="1"/>
        <end position="29"/>
    </location>
</feature>
<evidence type="ECO:0000313" key="9">
    <source>
        <dbReference type="EMBL" id="CZR53366.1"/>
    </source>
</evidence>
<feature type="region of interest" description="Disordered" evidence="7">
    <location>
        <begin position="385"/>
        <end position="446"/>
    </location>
</feature>
<sequence>MEALDGSNRQSFSSGILSLINREKVDRINTERPIMTMAAAAVVSPTSSMYSSGPPPYSSGWSGPAPHSMSGLISPPDSRRTSDNKSEPPPPIQTSQPHRQSLPSIHEALSSGPKPNPYASPVSASLPPSHQIPYSQPQSAPIPRTYPPSDHAQYPPQLAPSQPRQPSPPQPIHPQPSFSRTEQGGGSFPEVSRHSSVTSLQQAAPGPHNPYAAPQRYEPARYEPDPRAQERIPNGYPPHPPPPQQPAYNYGPGPGPIPPPPGQHAPMYNQPRYQPRDPREMNDPWKGDKQEPGLFRQGVKRHLDVWDFENNLAEINISSSALHEWSAHYNAIAQEQQRPVSSLPERMPSLDSVEEMLRHSLKISNALNNMQNIIRDQQESLREQRMREQGVRGPGEYEDEMSMYGDDMKNHGYGSEGKKRRGRAAPPGRCHSCNRAETPEWRRGPDGARTLCNACGLHYAKLTRKNTMKQSQGSNGSSLRPKSIDEVSPRPPM</sequence>
<dbReference type="GO" id="GO:0006355">
    <property type="term" value="P:regulation of DNA-templated transcription"/>
    <property type="evidence" value="ECO:0007669"/>
    <property type="project" value="InterPro"/>
</dbReference>
<feature type="compositionally biased region" description="Basic and acidic residues" evidence="7">
    <location>
        <begin position="482"/>
        <end position="493"/>
    </location>
</feature>
<evidence type="ECO:0000256" key="2">
    <source>
        <dbReference type="ARBA" id="ARBA00022771"/>
    </source>
</evidence>
<keyword evidence="5" id="KW-0804">Transcription</keyword>
<feature type="region of interest" description="Disordered" evidence="7">
    <location>
        <begin position="44"/>
        <end position="292"/>
    </location>
</feature>
<feature type="compositionally biased region" description="Polar residues" evidence="7">
    <location>
        <begin position="122"/>
        <end position="139"/>
    </location>
</feature>
<keyword evidence="3" id="KW-0862">Zinc</keyword>
<dbReference type="OrthoDB" id="2162994at2759"/>
<feature type="compositionally biased region" description="Basic and acidic residues" evidence="7">
    <location>
        <begin position="437"/>
        <end position="446"/>
    </location>
</feature>
<dbReference type="Pfam" id="PF00320">
    <property type="entry name" value="GATA"/>
    <property type="match status" value="1"/>
</dbReference>
<dbReference type="SMART" id="SM00401">
    <property type="entry name" value="ZnF_GATA"/>
    <property type="match status" value="1"/>
</dbReference>
<dbReference type="Proteomes" id="UP000184330">
    <property type="component" value="Unassembled WGS sequence"/>
</dbReference>
<evidence type="ECO:0000256" key="4">
    <source>
        <dbReference type="ARBA" id="ARBA00023015"/>
    </source>
</evidence>
<dbReference type="STRING" id="576137.A0A1L7WKR5"/>
<name>A0A1L7WKR5_9HELO</name>
<evidence type="ECO:0000256" key="7">
    <source>
        <dbReference type="SAM" id="MobiDB-lite"/>
    </source>
</evidence>
<keyword evidence="2 6" id="KW-0863">Zinc-finger</keyword>
<evidence type="ECO:0000313" key="10">
    <source>
        <dbReference type="Proteomes" id="UP000184330"/>
    </source>
</evidence>
<evidence type="ECO:0000256" key="3">
    <source>
        <dbReference type="ARBA" id="ARBA00022833"/>
    </source>
</evidence>
<keyword evidence="1" id="KW-0479">Metal-binding</keyword>
<dbReference type="PROSITE" id="PS50114">
    <property type="entry name" value="GATA_ZN_FINGER_2"/>
    <property type="match status" value="1"/>
</dbReference>
<dbReference type="InterPro" id="IPR000679">
    <property type="entry name" value="Znf_GATA"/>
</dbReference>
<proteinExistence type="predicted"/>
<dbReference type="PROSITE" id="PS00344">
    <property type="entry name" value="GATA_ZN_FINGER_1"/>
    <property type="match status" value="1"/>
</dbReference>
<feature type="compositionally biased region" description="Polar residues" evidence="7">
    <location>
        <begin position="93"/>
        <end position="103"/>
    </location>
</feature>
<dbReference type="PANTHER" id="PTHR47172">
    <property type="entry name" value="OS01G0976800 PROTEIN"/>
    <property type="match status" value="1"/>
</dbReference>
<dbReference type="EMBL" id="FJOG01000003">
    <property type="protein sequence ID" value="CZR53366.1"/>
    <property type="molecule type" value="Genomic_DNA"/>
</dbReference>
<feature type="compositionally biased region" description="Basic and acidic residues" evidence="7">
    <location>
        <begin position="218"/>
        <end position="230"/>
    </location>
</feature>
<keyword evidence="10" id="KW-1185">Reference proteome</keyword>
<dbReference type="Gene3D" id="3.30.50.10">
    <property type="entry name" value="Erythroid Transcription Factor GATA-1, subunit A"/>
    <property type="match status" value="1"/>
</dbReference>
<evidence type="ECO:0000256" key="5">
    <source>
        <dbReference type="ARBA" id="ARBA00023163"/>
    </source>
</evidence>
<feature type="compositionally biased region" description="Basic and acidic residues" evidence="7">
    <location>
        <begin position="77"/>
        <end position="86"/>
    </location>
</feature>
<gene>
    <name evidence="9" type="ORF">PAC_03244</name>
</gene>